<keyword evidence="1" id="KW-0560">Oxidoreductase</keyword>
<dbReference type="PANTHER" id="PTHR35176">
    <property type="entry name" value="HEME OXYGENASE HI_0854-RELATED"/>
    <property type="match status" value="1"/>
</dbReference>
<evidence type="ECO:0000256" key="1">
    <source>
        <dbReference type="ARBA" id="ARBA00023002"/>
    </source>
</evidence>
<evidence type="ECO:0000313" key="3">
    <source>
        <dbReference type="EMBL" id="GAA4383701.1"/>
    </source>
</evidence>
<dbReference type="InterPro" id="IPR052019">
    <property type="entry name" value="F420H2_bilvrd_red/Heme_oxyg"/>
</dbReference>
<reference evidence="4" key="1">
    <citation type="journal article" date="2019" name="Int. J. Syst. Evol. Microbiol.">
        <title>The Global Catalogue of Microorganisms (GCM) 10K type strain sequencing project: providing services to taxonomists for standard genome sequencing and annotation.</title>
        <authorList>
            <consortium name="The Broad Institute Genomics Platform"/>
            <consortium name="The Broad Institute Genome Sequencing Center for Infectious Disease"/>
            <person name="Wu L."/>
            <person name="Ma J."/>
        </authorList>
    </citation>
    <scope>NUCLEOTIDE SEQUENCE [LARGE SCALE GENOMIC DNA]</scope>
    <source>
        <strain evidence="4">JCM 17688</strain>
    </source>
</reference>
<dbReference type="Pfam" id="PF01243">
    <property type="entry name" value="PNPOx_N"/>
    <property type="match status" value="1"/>
</dbReference>
<organism evidence="3 4">
    <name type="scientific">Tsukamurella soli</name>
    <dbReference type="NCBI Taxonomy" id="644556"/>
    <lineage>
        <taxon>Bacteria</taxon>
        <taxon>Bacillati</taxon>
        <taxon>Actinomycetota</taxon>
        <taxon>Actinomycetes</taxon>
        <taxon>Mycobacteriales</taxon>
        <taxon>Tsukamurellaceae</taxon>
        <taxon>Tsukamurella</taxon>
    </lineage>
</organism>
<dbReference type="RefSeq" id="WP_344989935.1">
    <property type="nucleotide sequence ID" value="NZ_BAABFR010000003.1"/>
</dbReference>
<dbReference type="NCBIfam" id="TIGR03618">
    <property type="entry name" value="Rv1155_F420"/>
    <property type="match status" value="1"/>
</dbReference>
<dbReference type="Proteomes" id="UP001500635">
    <property type="component" value="Unassembled WGS sequence"/>
</dbReference>
<dbReference type="Gene3D" id="2.30.110.10">
    <property type="entry name" value="Electron Transport, Fmn-binding Protein, Chain A"/>
    <property type="match status" value="1"/>
</dbReference>
<dbReference type="SUPFAM" id="SSF50475">
    <property type="entry name" value="FMN-binding split barrel"/>
    <property type="match status" value="1"/>
</dbReference>
<dbReference type="InterPro" id="IPR011576">
    <property type="entry name" value="Pyridox_Oxase_N"/>
</dbReference>
<name>A0ABP8J2A2_9ACTN</name>
<feature type="domain" description="Pyridoxamine 5'-phosphate oxidase N-terminal" evidence="2">
    <location>
        <begin position="19"/>
        <end position="139"/>
    </location>
</feature>
<keyword evidence="4" id="KW-1185">Reference proteome</keyword>
<dbReference type="InterPro" id="IPR019920">
    <property type="entry name" value="F420-binding_dom_put"/>
</dbReference>
<sequence>MSTLADPLLQLFADTSDSILITIKRDGRPQSSNVTHAWDAAESTARISVTDDRAKTRNILRDPRVSLHVNAANFYGGYAVGEGRGTLTPVAESPDDETVAALIDYYRAIRGEHPDWNEYAAAMIEQKRRLLAVPIERVYGFVR</sequence>
<evidence type="ECO:0000259" key="2">
    <source>
        <dbReference type="Pfam" id="PF01243"/>
    </source>
</evidence>
<evidence type="ECO:0000313" key="4">
    <source>
        <dbReference type="Proteomes" id="UP001500635"/>
    </source>
</evidence>
<accession>A0ABP8J2A2</accession>
<dbReference type="EMBL" id="BAABFR010000003">
    <property type="protein sequence ID" value="GAA4383701.1"/>
    <property type="molecule type" value="Genomic_DNA"/>
</dbReference>
<protein>
    <submittedName>
        <fullName evidence="3">PPOX class F420-dependent oxidoreductase</fullName>
    </submittedName>
</protein>
<gene>
    <name evidence="3" type="ORF">GCM10023147_03250</name>
</gene>
<dbReference type="InterPro" id="IPR012349">
    <property type="entry name" value="Split_barrel_FMN-bd"/>
</dbReference>
<proteinExistence type="predicted"/>
<comment type="caution">
    <text evidence="3">The sequence shown here is derived from an EMBL/GenBank/DDBJ whole genome shotgun (WGS) entry which is preliminary data.</text>
</comment>
<dbReference type="PANTHER" id="PTHR35176:SF2">
    <property type="entry name" value="F420H(2)-DEPENDENT REDUCTASE RV1155"/>
    <property type="match status" value="1"/>
</dbReference>